<dbReference type="EMBL" id="MU128924">
    <property type="protein sequence ID" value="KAF9518542.1"/>
    <property type="molecule type" value="Genomic_DNA"/>
</dbReference>
<sequence>MLRIAELGGDGPDSSYDGQCPVLSQILGFKFQQYQSSEKIESNGRKLYITAALLIHEGLIKLEDVYNHKDMAKHESNMKEKAIAAQSSGLPSMGDVPARGTQAGAPQNLLTATPIAESARSLTFLGYDVLIYTIPTAFSNSSKPRMKDDGTSVALWLQSLSTYWNLWIMVENMWTARSAEDEHLDCPNA</sequence>
<dbReference type="AlphaFoldDB" id="A0A9P6DYJ8"/>
<dbReference type="InterPro" id="IPR040007">
    <property type="entry name" value="Tho2"/>
</dbReference>
<dbReference type="GO" id="GO:0006397">
    <property type="term" value="P:mRNA processing"/>
    <property type="evidence" value="ECO:0007669"/>
    <property type="project" value="InterPro"/>
</dbReference>
<dbReference type="OrthoDB" id="29024at2759"/>
<dbReference type="Pfam" id="PF11732">
    <property type="entry name" value="Thoc2"/>
    <property type="match status" value="1"/>
</dbReference>
<name>A0A9P6DYJ8_9AGAM</name>
<evidence type="ECO:0000313" key="3">
    <source>
        <dbReference type="EMBL" id="KAF9518542.1"/>
    </source>
</evidence>
<dbReference type="Proteomes" id="UP000886523">
    <property type="component" value="Unassembled WGS sequence"/>
</dbReference>
<dbReference type="InterPro" id="IPR021726">
    <property type="entry name" value="THO_THOC2_N"/>
</dbReference>
<accession>A0A9P6DYJ8</accession>
<organism evidence="3 4">
    <name type="scientific">Hydnum rufescens UP504</name>
    <dbReference type="NCBI Taxonomy" id="1448309"/>
    <lineage>
        <taxon>Eukaryota</taxon>
        <taxon>Fungi</taxon>
        <taxon>Dikarya</taxon>
        <taxon>Basidiomycota</taxon>
        <taxon>Agaricomycotina</taxon>
        <taxon>Agaricomycetes</taxon>
        <taxon>Cantharellales</taxon>
        <taxon>Hydnaceae</taxon>
        <taxon>Hydnum</taxon>
    </lineage>
</organism>
<dbReference type="InterPro" id="IPR032302">
    <property type="entry name" value="THOC2_N"/>
</dbReference>
<keyword evidence="4" id="KW-1185">Reference proteome</keyword>
<evidence type="ECO:0000259" key="2">
    <source>
        <dbReference type="Pfam" id="PF16134"/>
    </source>
</evidence>
<dbReference type="GO" id="GO:0003729">
    <property type="term" value="F:mRNA binding"/>
    <property type="evidence" value="ECO:0007669"/>
    <property type="project" value="TreeGrafter"/>
</dbReference>
<feature type="domain" description="THO complex subunit 2 N-terminal" evidence="2">
    <location>
        <begin position="20"/>
        <end position="80"/>
    </location>
</feature>
<dbReference type="GO" id="GO:0000445">
    <property type="term" value="C:THO complex part of transcription export complex"/>
    <property type="evidence" value="ECO:0007669"/>
    <property type="project" value="TreeGrafter"/>
</dbReference>
<proteinExistence type="predicted"/>
<evidence type="ECO:0000313" key="4">
    <source>
        <dbReference type="Proteomes" id="UP000886523"/>
    </source>
</evidence>
<dbReference type="GO" id="GO:0006406">
    <property type="term" value="P:mRNA export from nucleus"/>
    <property type="evidence" value="ECO:0007669"/>
    <property type="project" value="InterPro"/>
</dbReference>
<dbReference type="PANTHER" id="PTHR21597:SF0">
    <property type="entry name" value="THO COMPLEX SUBUNIT 2"/>
    <property type="match status" value="1"/>
</dbReference>
<gene>
    <name evidence="3" type="ORF">BS47DRAFT_1388951</name>
</gene>
<dbReference type="Pfam" id="PF16134">
    <property type="entry name" value="THOC2_N"/>
    <property type="match status" value="1"/>
</dbReference>
<feature type="domain" description="THO complex subunitTHOC2 N-terminal" evidence="1">
    <location>
        <begin position="112"/>
        <end position="161"/>
    </location>
</feature>
<evidence type="ECO:0000259" key="1">
    <source>
        <dbReference type="Pfam" id="PF11732"/>
    </source>
</evidence>
<reference evidence="3" key="1">
    <citation type="journal article" date="2020" name="Nat. Commun.">
        <title>Large-scale genome sequencing of mycorrhizal fungi provides insights into the early evolution of symbiotic traits.</title>
        <authorList>
            <person name="Miyauchi S."/>
            <person name="Kiss E."/>
            <person name="Kuo A."/>
            <person name="Drula E."/>
            <person name="Kohler A."/>
            <person name="Sanchez-Garcia M."/>
            <person name="Morin E."/>
            <person name="Andreopoulos B."/>
            <person name="Barry K.W."/>
            <person name="Bonito G."/>
            <person name="Buee M."/>
            <person name="Carver A."/>
            <person name="Chen C."/>
            <person name="Cichocki N."/>
            <person name="Clum A."/>
            <person name="Culley D."/>
            <person name="Crous P.W."/>
            <person name="Fauchery L."/>
            <person name="Girlanda M."/>
            <person name="Hayes R.D."/>
            <person name="Keri Z."/>
            <person name="LaButti K."/>
            <person name="Lipzen A."/>
            <person name="Lombard V."/>
            <person name="Magnuson J."/>
            <person name="Maillard F."/>
            <person name="Murat C."/>
            <person name="Nolan M."/>
            <person name="Ohm R.A."/>
            <person name="Pangilinan J."/>
            <person name="Pereira M.F."/>
            <person name="Perotto S."/>
            <person name="Peter M."/>
            <person name="Pfister S."/>
            <person name="Riley R."/>
            <person name="Sitrit Y."/>
            <person name="Stielow J.B."/>
            <person name="Szollosi G."/>
            <person name="Zifcakova L."/>
            <person name="Stursova M."/>
            <person name="Spatafora J.W."/>
            <person name="Tedersoo L."/>
            <person name="Vaario L.M."/>
            <person name="Yamada A."/>
            <person name="Yan M."/>
            <person name="Wang P."/>
            <person name="Xu J."/>
            <person name="Bruns T."/>
            <person name="Baldrian P."/>
            <person name="Vilgalys R."/>
            <person name="Dunand C."/>
            <person name="Henrissat B."/>
            <person name="Grigoriev I.V."/>
            <person name="Hibbett D."/>
            <person name="Nagy L.G."/>
            <person name="Martin F.M."/>
        </authorList>
    </citation>
    <scope>NUCLEOTIDE SEQUENCE</scope>
    <source>
        <strain evidence="3">UP504</strain>
    </source>
</reference>
<comment type="caution">
    <text evidence="3">The sequence shown here is derived from an EMBL/GenBank/DDBJ whole genome shotgun (WGS) entry which is preliminary data.</text>
</comment>
<protein>
    <submittedName>
        <fullName evidence="3">Uncharacterized protein</fullName>
    </submittedName>
</protein>
<dbReference type="PANTHER" id="PTHR21597">
    <property type="entry name" value="THO2 PROTEIN"/>
    <property type="match status" value="1"/>
</dbReference>